<reference evidence="2 3" key="1">
    <citation type="submission" date="2019-07" db="EMBL/GenBank/DDBJ databases">
        <authorList>
            <person name="Huq M.A."/>
        </authorList>
    </citation>
    <scope>NUCLEOTIDE SEQUENCE [LARGE SCALE GENOMIC DNA]</scope>
    <source>
        <strain evidence="2 3">MAH-3</strain>
    </source>
</reference>
<dbReference type="Gene3D" id="3.20.100.30">
    <property type="entry name" value="VTC, catalytic tunnel domain"/>
    <property type="match status" value="1"/>
</dbReference>
<feature type="domain" description="VTC" evidence="1">
    <location>
        <begin position="27"/>
        <end position="229"/>
    </location>
</feature>
<accession>A0A556N3X2</accession>
<dbReference type="Pfam" id="PF09359">
    <property type="entry name" value="VTC"/>
    <property type="match status" value="1"/>
</dbReference>
<dbReference type="EMBL" id="VLPL01000002">
    <property type="protein sequence ID" value="TSJ46733.1"/>
    <property type="molecule type" value="Genomic_DNA"/>
</dbReference>
<keyword evidence="3" id="KW-1185">Reference proteome</keyword>
<comment type="caution">
    <text evidence="2">The sequence shown here is derived from an EMBL/GenBank/DDBJ whole genome shotgun (WGS) entry which is preliminary data.</text>
</comment>
<protein>
    <submittedName>
        <fullName evidence="2">Polyphosphate polymerase domain-containing protein</fullName>
    </submittedName>
</protein>
<proteinExistence type="predicted"/>
<dbReference type="GO" id="GO:0006799">
    <property type="term" value="P:polyphosphate biosynthetic process"/>
    <property type="evidence" value="ECO:0007669"/>
    <property type="project" value="UniProtKB-ARBA"/>
</dbReference>
<dbReference type="OrthoDB" id="148766at2"/>
<dbReference type="AlphaFoldDB" id="A0A556N3X2"/>
<dbReference type="RefSeq" id="WP_144332270.1">
    <property type="nucleotide sequence ID" value="NZ_VLPL01000002.1"/>
</dbReference>
<name>A0A556N3X2_9FLAO</name>
<sequence>MKGKLTDLLHTYHGISLEELSRAPLMNRVDEKFAFPISKLEAFLDEMRPYYDVLNIDGKVIFDYTSQYFDNSSYSFFQDHHKSIPNRFKVRIRTYLDSNKSYLEVKEKIKGRTDKNRINIDGFTSDFSEHHRSFLMDRLRRKMDLKPVMVNSYRRITLVNKLAEERLTIDFDIVNGTLEAPECKNQTLSDVVIAELKQPKLDRTSPFYQLMKRELIRPFRISKFCFGMIDLYEEDRLKANRFKAKKLLIQKLINNSSHVALPSAGL</sequence>
<gene>
    <name evidence="2" type="ORF">FO442_06110</name>
</gene>
<dbReference type="Proteomes" id="UP000316008">
    <property type="component" value="Unassembled WGS sequence"/>
</dbReference>
<dbReference type="CDD" id="cd07750">
    <property type="entry name" value="PolyPPase_VTC_like"/>
    <property type="match status" value="1"/>
</dbReference>
<evidence type="ECO:0000313" key="3">
    <source>
        <dbReference type="Proteomes" id="UP000316008"/>
    </source>
</evidence>
<organism evidence="2 3">
    <name type="scientific">Fluviicola chungangensis</name>
    <dbReference type="NCBI Taxonomy" id="2597671"/>
    <lineage>
        <taxon>Bacteria</taxon>
        <taxon>Pseudomonadati</taxon>
        <taxon>Bacteroidota</taxon>
        <taxon>Flavobacteriia</taxon>
        <taxon>Flavobacteriales</taxon>
        <taxon>Crocinitomicaceae</taxon>
        <taxon>Fluviicola</taxon>
    </lineage>
</organism>
<evidence type="ECO:0000313" key="2">
    <source>
        <dbReference type="EMBL" id="TSJ46733.1"/>
    </source>
</evidence>
<dbReference type="InterPro" id="IPR042267">
    <property type="entry name" value="VTC_sf"/>
</dbReference>
<dbReference type="InterPro" id="IPR018966">
    <property type="entry name" value="VTC_domain"/>
</dbReference>
<evidence type="ECO:0000259" key="1">
    <source>
        <dbReference type="Pfam" id="PF09359"/>
    </source>
</evidence>